<accession>A0A8W8I716</accession>
<evidence type="ECO:0000313" key="3">
    <source>
        <dbReference type="Proteomes" id="UP000005408"/>
    </source>
</evidence>
<feature type="region of interest" description="Disordered" evidence="1">
    <location>
        <begin position="309"/>
        <end position="331"/>
    </location>
</feature>
<dbReference type="OMA" id="RENEVHT"/>
<protein>
    <submittedName>
        <fullName evidence="2">Uncharacterized protein</fullName>
    </submittedName>
</protein>
<proteinExistence type="predicted"/>
<reference evidence="2" key="1">
    <citation type="submission" date="2022-08" db="UniProtKB">
        <authorList>
            <consortium name="EnsemblMetazoa"/>
        </authorList>
    </citation>
    <scope>IDENTIFICATION</scope>
    <source>
        <strain evidence="2">05x7-T-G4-1.051#20</strain>
    </source>
</reference>
<keyword evidence="3" id="KW-1185">Reference proteome</keyword>
<dbReference type="AlphaFoldDB" id="A0A8W8I716"/>
<evidence type="ECO:0000313" key="2">
    <source>
        <dbReference type="EnsemblMetazoa" id="G12898.1:cds"/>
    </source>
</evidence>
<sequence>MMASHKHSRRQLPSLSVEIADKQRHSLISHMTYKSSLEYLLKNEGTFTKALELIKRYPTLADHRSTAKIWEILSLGTKSCSEKPHTSWNGQAEKPKLPNMPTISISSDGSSDVQCASCTRHEKMHIGIVGISFEHTETLKWSQLVCNLSSEAFVHCLKLKSTTDVGLEVESVNGLVFVMSNSSLNNGLFLQAINYAQQHEIPVLYIREPRFKLPVHVSGDFTEKVLLQQGIQQQLSKAPFNHPSSPTSTRSALPPISKSGYYYHPNLEITGSSSTTECLESGCKEAIVFSGNNTDYCVQVIIKTISQSQKSRRGITPTNSDSEEFGTTLKPPTIDNFINSATSSKRQNYAQKSLFAEAVFDSSSSTESDESVVEVSPAKRDLDREESLDQETIYVLFPDRSEGSSGTKPVLVKWPPRENEVHTDTSLTDMDSESFLSDSSIGFQDVDLAEIMSDDDFIFT</sequence>
<dbReference type="Proteomes" id="UP000005408">
    <property type="component" value="Unassembled WGS sequence"/>
</dbReference>
<organism evidence="2 3">
    <name type="scientific">Magallana gigas</name>
    <name type="common">Pacific oyster</name>
    <name type="synonym">Crassostrea gigas</name>
    <dbReference type="NCBI Taxonomy" id="29159"/>
    <lineage>
        <taxon>Eukaryota</taxon>
        <taxon>Metazoa</taxon>
        <taxon>Spiralia</taxon>
        <taxon>Lophotrochozoa</taxon>
        <taxon>Mollusca</taxon>
        <taxon>Bivalvia</taxon>
        <taxon>Autobranchia</taxon>
        <taxon>Pteriomorphia</taxon>
        <taxon>Ostreida</taxon>
        <taxon>Ostreoidea</taxon>
        <taxon>Ostreidae</taxon>
        <taxon>Magallana</taxon>
    </lineage>
</organism>
<evidence type="ECO:0000256" key="1">
    <source>
        <dbReference type="SAM" id="MobiDB-lite"/>
    </source>
</evidence>
<dbReference type="OrthoDB" id="6077771at2759"/>
<feature type="region of interest" description="Disordered" evidence="1">
    <location>
        <begin position="366"/>
        <end position="386"/>
    </location>
</feature>
<dbReference type="EnsemblMetazoa" id="G12898.1">
    <property type="protein sequence ID" value="G12898.1:cds"/>
    <property type="gene ID" value="G12898"/>
</dbReference>
<feature type="compositionally biased region" description="Basic and acidic residues" evidence="1">
    <location>
        <begin position="377"/>
        <end position="386"/>
    </location>
</feature>
<name>A0A8W8I716_MAGGI</name>